<feature type="domain" description="ABC transmembrane type-1" evidence="8">
    <location>
        <begin position="78"/>
        <end position="275"/>
    </location>
</feature>
<reference evidence="9 10" key="1">
    <citation type="submission" date="2016-02" db="EMBL/GenBank/DDBJ databases">
        <title>Comparison of Clostridium stercorarium subspecies using comparative genomics and transcriptomics.</title>
        <authorList>
            <person name="Schellenberg J."/>
            <person name="Thallinger G."/>
            <person name="Levin D.B."/>
            <person name="Zhang X."/>
            <person name="Alvare G."/>
            <person name="Fristensky B."/>
            <person name="Sparling R."/>
        </authorList>
    </citation>
    <scope>NUCLEOTIDE SEQUENCE [LARGE SCALE GENOMIC DNA]</scope>
    <source>
        <strain evidence="9 10">DSM 2910</strain>
    </source>
</reference>
<evidence type="ECO:0000256" key="1">
    <source>
        <dbReference type="ARBA" id="ARBA00004651"/>
    </source>
</evidence>
<keyword evidence="5 7" id="KW-1133">Transmembrane helix</keyword>
<evidence type="ECO:0000313" key="10">
    <source>
        <dbReference type="Proteomes" id="UP000092971"/>
    </source>
</evidence>
<evidence type="ECO:0000256" key="2">
    <source>
        <dbReference type="ARBA" id="ARBA00022448"/>
    </source>
</evidence>
<keyword evidence="4 7" id="KW-0812">Transmembrane</keyword>
<name>A0A1B1YDW2_THEST</name>
<dbReference type="InterPro" id="IPR035906">
    <property type="entry name" value="MetI-like_sf"/>
</dbReference>
<dbReference type="RefSeq" id="WP_015359294.1">
    <property type="nucleotide sequence ID" value="NZ_CP014672.1"/>
</dbReference>
<evidence type="ECO:0000256" key="4">
    <source>
        <dbReference type="ARBA" id="ARBA00022692"/>
    </source>
</evidence>
<evidence type="ECO:0000259" key="8">
    <source>
        <dbReference type="PROSITE" id="PS50928"/>
    </source>
</evidence>
<dbReference type="CDD" id="cd06261">
    <property type="entry name" value="TM_PBP2"/>
    <property type="match status" value="1"/>
</dbReference>
<feature type="transmembrane region" description="Helical" evidence="7">
    <location>
        <begin position="144"/>
        <end position="165"/>
    </location>
</feature>
<dbReference type="InterPro" id="IPR000515">
    <property type="entry name" value="MetI-like"/>
</dbReference>
<dbReference type="GO" id="GO:0005886">
    <property type="term" value="C:plasma membrane"/>
    <property type="evidence" value="ECO:0007669"/>
    <property type="project" value="UniProtKB-SubCell"/>
</dbReference>
<sequence>MGKNREQIREETDVIKIISYIVMTLFGLMCLFPFYYIFVVSISAPQFVREGQIILWPKGFSLQAYKVTFNHARFYSSFRISVIRTLIGTALGVTLSSSLAYAVSRKYLRGRKFFMVFIVFTMLFNGGIIPTYLVVRYTGLIDSIWALIIPNMINTFNVIVLVNFFKGIPDEIEESAKIDGANDLIIFYKLMIPVAMPAIATITLFISVYHWNSLMDGILYINTPSKKPLQVYLNDIVAAGQTDDLFGDASARWMPTLSLKTATIFASTLPILMVYPFLQKYFVKGIMVGSVKG</sequence>
<dbReference type="PANTHER" id="PTHR43744:SF9">
    <property type="entry name" value="POLYGALACTURONAN_RHAMNOGALACTURONAN TRANSPORT SYSTEM PERMEASE PROTEIN YTCP"/>
    <property type="match status" value="1"/>
</dbReference>
<dbReference type="Proteomes" id="UP000092971">
    <property type="component" value="Chromosome"/>
</dbReference>
<dbReference type="Gene3D" id="1.10.3720.10">
    <property type="entry name" value="MetI-like"/>
    <property type="match status" value="1"/>
</dbReference>
<protein>
    <submittedName>
        <fullName evidence="9">ABC transporter permease</fullName>
    </submittedName>
</protein>
<dbReference type="PROSITE" id="PS50928">
    <property type="entry name" value="ABC_TM1"/>
    <property type="match status" value="1"/>
</dbReference>
<organism evidence="9 10">
    <name type="scientific">Thermoclostridium stercorarium subsp. thermolacticum DSM 2910</name>
    <dbReference type="NCBI Taxonomy" id="1121336"/>
    <lineage>
        <taxon>Bacteria</taxon>
        <taxon>Bacillati</taxon>
        <taxon>Bacillota</taxon>
        <taxon>Clostridia</taxon>
        <taxon>Eubacteriales</taxon>
        <taxon>Oscillospiraceae</taxon>
        <taxon>Thermoclostridium</taxon>
    </lineage>
</organism>
<proteinExistence type="predicted"/>
<evidence type="ECO:0000256" key="5">
    <source>
        <dbReference type="ARBA" id="ARBA00022989"/>
    </source>
</evidence>
<feature type="transmembrane region" description="Helical" evidence="7">
    <location>
        <begin position="82"/>
        <end position="101"/>
    </location>
</feature>
<dbReference type="OrthoDB" id="157184at2"/>
<keyword evidence="3" id="KW-1003">Cell membrane</keyword>
<evidence type="ECO:0000256" key="7">
    <source>
        <dbReference type="SAM" id="Phobius"/>
    </source>
</evidence>
<accession>A0A1B1YDW2</accession>
<feature type="transmembrane region" description="Helical" evidence="7">
    <location>
        <begin position="20"/>
        <end position="38"/>
    </location>
</feature>
<comment type="subcellular location">
    <subcellularLocation>
        <location evidence="1">Cell membrane</location>
        <topology evidence="1">Multi-pass membrane protein</topology>
    </subcellularLocation>
</comment>
<dbReference type="SUPFAM" id="SSF161098">
    <property type="entry name" value="MetI-like"/>
    <property type="match status" value="1"/>
</dbReference>
<gene>
    <name evidence="9" type="ORF">CSTERTH_07915</name>
</gene>
<dbReference type="AlphaFoldDB" id="A0A1B1YDW2"/>
<evidence type="ECO:0000256" key="3">
    <source>
        <dbReference type="ARBA" id="ARBA00022475"/>
    </source>
</evidence>
<dbReference type="GO" id="GO:0055085">
    <property type="term" value="P:transmembrane transport"/>
    <property type="evidence" value="ECO:0007669"/>
    <property type="project" value="InterPro"/>
</dbReference>
<keyword evidence="6 7" id="KW-0472">Membrane</keyword>
<keyword evidence="2" id="KW-0813">Transport</keyword>
<feature type="transmembrane region" description="Helical" evidence="7">
    <location>
        <begin position="186"/>
        <end position="211"/>
    </location>
</feature>
<evidence type="ECO:0000313" key="9">
    <source>
        <dbReference type="EMBL" id="ANW98954.1"/>
    </source>
</evidence>
<feature type="transmembrane region" description="Helical" evidence="7">
    <location>
        <begin position="257"/>
        <end position="278"/>
    </location>
</feature>
<feature type="transmembrane region" description="Helical" evidence="7">
    <location>
        <begin position="113"/>
        <end position="132"/>
    </location>
</feature>
<evidence type="ECO:0000256" key="6">
    <source>
        <dbReference type="ARBA" id="ARBA00023136"/>
    </source>
</evidence>
<dbReference type="PANTHER" id="PTHR43744">
    <property type="entry name" value="ABC TRANSPORTER PERMEASE PROTEIN MG189-RELATED-RELATED"/>
    <property type="match status" value="1"/>
</dbReference>
<dbReference type="EMBL" id="CP014672">
    <property type="protein sequence ID" value="ANW98954.1"/>
    <property type="molecule type" value="Genomic_DNA"/>
</dbReference>